<dbReference type="InterPro" id="IPR000832">
    <property type="entry name" value="GPCR_2_secretin-like"/>
</dbReference>
<feature type="non-terminal residue" evidence="15">
    <location>
        <position position="923"/>
    </location>
</feature>
<reference evidence="15 16" key="1">
    <citation type="submission" date="2019-09" db="EMBL/GenBank/DDBJ databases">
        <title>Bird 10,000 Genomes (B10K) Project - Family phase.</title>
        <authorList>
            <person name="Zhang G."/>
        </authorList>
    </citation>
    <scope>NUCLEOTIDE SEQUENCE [LARGE SCALE GENOMIC DNA]</scope>
    <source>
        <strain evidence="15">OUT-0004</strain>
    </source>
</reference>
<dbReference type="PROSITE" id="PS50221">
    <property type="entry name" value="GAIN_B"/>
    <property type="match status" value="1"/>
</dbReference>
<feature type="domain" description="GAIN-B" evidence="12">
    <location>
        <begin position="492"/>
        <end position="670"/>
    </location>
</feature>
<accession>A0A7K6X0V9</accession>
<evidence type="ECO:0000256" key="3">
    <source>
        <dbReference type="ARBA" id="ARBA00022692"/>
    </source>
</evidence>
<dbReference type="GO" id="GO:0042734">
    <property type="term" value="C:presynaptic membrane"/>
    <property type="evidence" value="ECO:0007669"/>
    <property type="project" value="TreeGrafter"/>
</dbReference>
<comment type="subcellular location">
    <subcellularLocation>
        <location evidence="1">Cell membrane</location>
        <topology evidence="1">Multi-pass membrane protein</topology>
    </subcellularLocation>
    <subcellularLocation>
        <location evidence="8">Synaptic cell membrane</location>
    </subcellularLocation>
</comment>
<keyword evidence="2" id="KW-1003">Cell membrane</keyword>
<dbReference type="PRINTS" id="PR00249">
    <property type="entry name" value="GPCRSECRETIN"/>
</dbReference>
<evidence type="ECO:0000313" key="16">
    <source>
        <dbReference type="Proteomes" id="UP000516988"/>
    </source>
</evidence>
<dbReference type="InterPro" id="IPR046338">
    <property type="entry name" value="GAIN_dom_sf"/>
</dbReference>
<dbReference type="GO" id="GO:0004930">
    <property type="term" value="F:G protein-coupled receptor activity"/>
    <property type="evidence" value="ECO:0007669"/>
    <property type="project" value="InterPro"/>
</dbReference>
<evidence type="ECO:0000256" key="8">
    <source>
        <dbReference type="ARBA" id="ARBA00034109"/>
    </source>
</evidence>
<dbReference type="PANTHER" id="PTHR12011:SF62">
    <property type="entry name" value="ADHESION G PROTEIN-COUPLED RECEPTOR L1"/>
    <property type="match status" value="1"/>
</dbReference>
<dbReference type="GO" id="GO:0030424">
    <property type="term" value="C:axon"/>
    <property type="evidence" value="ECO:0007669"/>
    <property type="project" value="TreeGrafter"/>
</dbReference>
<evidence type="ECO:0000256" key="9">
    <source>
        <dbReference type="PROSITE-ProRule" id="PRU00446"/>
    </source>
</evidence>
<dbReference type="Pfam" id="PF16489">
    <property type="entry name" value="GAIN"/>
    <property type="match status" value="1"/>
</dbReference>
<feature type="transmembrane region" description="Helical" evidence="11">
    <location>
        <begin position="748"/>
        <end position="772"/>
    </location>
</feature>
<dbReference type="EMBL" id="VZSC01019768">
    <property type="protein sequence ID" value="NWX52891.1"/>
    <property type="molecule type" value="Genomic_DNA"/>
</dbReference>
<feature type="compositionally biased region" description="Basic and acidic residues" evidence="10">
    <location>
        <begin position="266"/>
        <end position="280"/>
    </location>
</feature>
<keyword evidence="5" id="KW-0770">Synapse</keyword>
<dbReference type="Gene3D" id="1.20.1070.10">
    <property type="entry name" value="Rhodopsin 7-helix transmembrane proteins"/>
    <property type="match status" value="1"/>
</dbReference>
<keyword evidence="3 11" id="KW-0812">Transmembrane</keyword>
<keyword evidence="4 11" id="KW-1133">Transmembrane helix</keyword>
<evidence type="ECO:0000256" key="6">
    <source>
        <dbReference type="ARBA" id="ARBA00023136"/>
    </source>
</evidence>
<feature type="compositionally biased region" description="Basic residues" evidence="10">
    <location>
        <begin position="284"/>
        <end position="294"/>
    </location>
</feature>
<dbReference type="AlphaFoldDB" id="A0A7K6X0V9"/>
<feature type="disulfide bond" evidence="9">
    <location>
        <begin position="4"/>
        <end position="186"/>
    </location>
</feature>
<dbReference type="InterPro" id="IPR017981">
    <property type="entry name" value="GPCR_2-like_7TM"/>
</dbReference>
<dbReference type="PRINTS" id="PR01444">
    <property type="entry name" value="LATROPHILIN"/>
</dbReference>
<dbReference type="PROSITE" id="PS50261">
    <property type="entry name" value="G_PROTEIN_RECEP_F2_4"/>
    <property type="match status" value="1"/>
</dbReference>
<dbReference type="SUPFAM" id="SSF81321">
    <property type="entry name" value="Family A G protein-coupled receptor-like"/>
    <property type="match status" value="1"/>
</dbReference>
<dbReference type="Pfam" id="PF00002">
    <property type="entry name" value="7tm_2"/>
    <property type="match status" value="1"/>
</dbReference>
<dbReference type="Pfam" id="PF02191">
    <property type="entry name" value="OLF"/>
    <property type="match status" value="1"/>
</dbReference>
<dbReference type="InterPro" id="IPR003924">
    <property type="entry name" value="GPCR_2_latrophilin"/>
</dbReference>
<protein>
    <submittedName>
        <fullName evidence="15">AGRL1 protein</fullName>
    </submittedName>
</protein>
<dbReference type="GO" id="GO:0007157">
    <property type="term" value="P:heterophilic cell-cell adhesion via plasma membrane cell adhesion molecules"/>
    <property type="evidence" value="ECO:0007669"/>
    <property type="project" value="TreeGrafter"/>
</dbReference>
<evidence type="ECO:0000256" key="5">
    <source>
        <dbReference type="ARBA" id="ARBA00023018"/>
    </source>
</evidence>
<evidence type="ECO:0000259" key="13">
    <source>
        <dbReference type="PROSITE" id="PS50261"/>
    </source>
</evidence>
<evidence type="ECO:0000259" key="12">
    <source>
        <dbReference type="PROSITE" id="PS50221"/>
    </source>
</evidence>
<dbReference type="PANTHER" id="PTHR12011">
    <property type="entry name" value="ADHESION G-PROTEIN COUPLED RECEPTOR"/>
    <property type="match status" value="1"/>
</dbReference>
<feature type="non-terminal residue" evidence="15">
    <location>
        <position position="1"/>
    </location>
</feature>
<dbReference type="InterPro" id="IPR003112">
    <property type="entry name" value="Olfac-like_dom"/>
</dbReference>
<dbReference type="FunFam" id="2.60.220.50:FF:000001">
    <property type="entry name" value="Adhesion G protein-coupled receptor L2"/>
    <property type="match status" value="1"/>
</dbReference>
<dbReference type="GO" id="GO:0007189">
    <property type="term" value="P:adenylate cyclase-activating G protein-coupled receptor signaling pathway"/>
    <property type="evidence" value="ECO:0007669"/>
    <property type="project" value="TreeGrafter"/>
</dbReference>
<dbReference type="InterPro" id="IPR032471">
    <property type="entry name" value="AGRL2-4_GAIN_subdom_A"/>
</dbReference>
<evidence type="ECO:0000313" key="15">
    <source>
        <dbReference type="EMBL" id="NWX52891.1"/>
    </source>
</evidence>
<feature type="transmembrane region" description="Helical" evidence="11">
    <location>
        <begin position="677"/>
        <end position="702"/>
    </location>
</feature>
<proteinExistence type="predicted"/>
<keyword evidence="7 9" id="KW-1015">Disulfide bond</keyword>
<feature type="transmembrane region" description="Helical" evidence="11">
    <location>
        <begin position="714"/>
        <end position="733"/>
    </location>
</feature>
<comment type="caution">
    <text evidence="15">The sequence shown here is derived from an EMBL/GenBank/DDBJ whole genome shotgun (WGS) entry which is preliminary data.</text>
</comment>
<feature type="transmembrane region" description="Helical" evidence="11">
    <location>
        <begin position="867"/>
        <end position="890"/>
    </location>
</feature>
<dbReference type="InterPro" id="IPR057244">
    <property type="entry name" value="GAIN_B"/>
</dbReference>
<feature type="compositionally biased region" description="Low complexity" evidence="10">
    <location>
        <begin position="295"/>
        <end position="317"/>
    </location>
</feature>
<name>A0A7K6X0V9_STECA</name>
<evidence type="ECO:0000256" key="4">
    <source>
        <dbReference type="ARBA" id="ARBA00022989"/>
    </source>
</evidence>
<organism evidence="15 16">
    <name type="scientific">Steatornis caripensis</name>
    <name type="common">Oilbird</name>
    <dbReference type="NCBI Taxonomy" id="48435"/>
    <lineage>
        <taxon>Eukaryota</taxon>
        <taxon>Metazoa</taxon>
        <taxon>Chordata</taxon>
        <taxon>Craniata</taxon>
        <taxon>Vertebrata</taxon>
        <taxon>Euteleostomi</taxon>
        <taxon>Archelosauria</taxon>
        <taxon>Archosauria</taxon>
        <taxon>Dinosauria</taxon>
        <taxon>Saurischia</taxon>
        <taxon>Theropoda</taxon>
        <taxon>Coelurosauria</taxon>
        <taxon>Aves</taxon>
        <taxon>Neognathae</taxon>
        <taxon>Neoaves</taxon>
        <taxon>Strisores</taxon>
        <taxon>Caprimulgiformes</taxon>
        <taxon>Steatornithidae</taxon>
        <taxon>Steatornis</taxon>
    </lineage>
</organism>
<gene>
    <name evidence="15" type="primary">Adgrl1</name>
    <name evidence="15" type="ORF">STECAR_R13316</name>
</gene>
<dbReference type="Pfam" id="PF01825">
    <property type="entry name" value="GPS"/>
    <property type="match status" value="1"/>
</dbReference>
<dbReference type="Proteomes" id="UP000516988">
    <property type="component" value="Unassembled WGS sequence"/>
</dbReference>
<evidence type="ECO:0000259" key="14">
    <source>
        <dbReference type="PROSITE" id="PS51132"/>
    </source>
</evidence>
<feature type="transmembrane region" description="Helical" evidence="11">
    <location>
        <begin position="784"/>
        <end position="803"/>
    </location>
</feature>
<evidence type="ECO:0000256" key="7">
    <source>
        <dbReference type="ARBA" id="ARBA00023157"/>
    </source>
</evidence>
<dbReference type="FunFam" id="1.20.1070.10:FF:000200">
    <property type="entry name" value="Adhesion G protein-coupled receptor L3"/>
    <property type="match status" value="1"/>
</dbReference>
<keyword evidence="6 11" id="KW-0472">Membrane</keyword>
<feature type="domain" description="Olfactomedin-like" evidence="14">
    <location>
        <begin position="3"/>
        <end position="262"/>
    </location>
</feature>
<feature type="region of interest" description="Disordered" evidence="10">
    <location>
        <begin position="265"/>
        <end position="356"/>
    </location>
</feature>
<feature type="domain" description="G-protein coupled receptors family 2 profile 2" evidence="13">
    <location>
        <begin position="679"/>
        <end position="920"/>
    </location>
</feature>
<evidence type="ECO:0000256" key="1">
    <source>
        <dbReference type="ARBA" id="ARBA00004651"/>
    </source>
</evidence>
<dbReference type="PROSITE" id="PS51132">
    <property type="entry name" value="OLF"/>
    <property type="match status" value="1"/>
</dbReference>
<keyword evidence="16" id="KW-1185">Reference proteome</keyword>
<sequence>VFVCPGTLQRIGAPTSSHESQHQAGAWCRDPLQAGDRLYVMPWVPYRTDTLTEYASWDDYVGARHTTTYRLPNRVDGTGFVVYDGAVFYNKERTRNVVKYDLRTRIKSGETVVGAANYHDTSPYRWGGKTDIDLAVDEDGLWVIYATEGNGGRLVVSQLNPYTLRFEGTWETAYDKRAASNAFMACGVLYVIRSVYVDDDSEAAGNRVAYAFNTRANRGEALEMPFPNPYQFVSSVDYNPRDNQLYVWNNYFVVRYGLEFGPPDPGAERGERGQHRERAGAAHARPRLRRRRQLGRAAAGAAPGHPGRPTAGAAPRGARVRRQELQQGGGDPETRDLGGAPSSRPQRPWGAPSSEPRFWPAQKVGCSCPECWSPCVPNPGVLLPQKPRSSCPKYWGPPAPNVGVLLPHKPWSSCPKYWGLLAPKAKVFLPHKPWSSCPNAGAVVEAVDNLLRPEALESWRDMNGSEQAHTATMLLDVLEEGAFLLADNVKEPARFLAARQNLVLEVTVLNTEGQVQELVFPQEFGGESFIQLSANTLKQNSRNGVVKVVCVLYNNLGLFLSTENATVRLAGEAAARAPPLVVNSQVIAASINKESSRVFLMDPVVFTLPHLEAKNHFNANCSFWNYSERSMMGHWSTQGCRLLDTNATHTSCACSHLTNFAVLMAHRESYQGRLNEVLLSVISWVGIVVALVCLGVCISAFCCLRGLPSDRTTIHKNLCISLFLAELVFLVGIDKTQYQVACPIFAGLLHYFFLASFSWLCLEGVHLYLLLLEVFESDLSRRKYYYAGGYCFPAVVVAVAAAVDHRSYGTDQACWLRVDNYFIWSFVGPVAFVILVTLVFLLVTLHKMVRSSAALKPDSSRLDSIKSWALGAIALLLLLGLTWAFGLLFVTRESVLTASLFTACNALQGTFIFVFHCALQKKV</sequence>
<feature type="transmembrane region" description="Helical" evidence="11">
    <location>
        <begin position="823"/>
        <end position="846"/>
    </location>
</feature>
<evidence type="ECO:0000256" key="10">
    <source>
        <dbReference type="SAM" id="MobiDB-lite"/>
    </source>
</evidence>
<dbReference type="SMART" id="SM00303">
    <property type="entry name" value="GPS"/>
    <property type="match status" value="1"/>
</dbReference>
<dbReference type="GO" id="GO:0016524">
    <property type="term" value="F:latrotoxin receptor activity"/>
    <property type="evidence" value="ECO:0007669"/>
    <property type="project" value="TreeGrafter"/>
</dbReference>
<dbReference type="OrthoDB" id="1100386at2759"/>
<dbReference type="SMART" id="SM00284">
    <property type="entry name" value="OLF"/>
    <property type="match status" value="1"/>
</dbReference>
<evidence type="ECO:0000256" key="2">
    <source>
        <dbReference type="ARBA" id="ARBA00022475"/>
    </source>
</evidence>
<dbReference type="InterPro" id="IPR000203">
    <property type="entry name" value="GPS"/>
</dbReference>
<feature type="transmembrane region" description="Helical" evidence="11">
    <location>
        <begin position="896"/>
        <end position="919"/>
    </location>
</feature>
<dbReference type="Gene3D" id="2.60.220.50">
    <property type="match status" value="1"/>
</dbReference>
<dbReference type="GO" id="GO:0007166">
    <property type="term" value="P:cell surface receptor signaling pathway"/>
    <property type="evidence" value="ECO:0007669"/>
    <property type="project" value="InterPro"/>
</dbReference>
<evidence type="ECO:0000256" key="11">
    <source>
        <dbReference type="SAM" id="Phobius"/>
    </source>
</evidence>